<dbReference type="OrthoDB" id="253793at2"/>
<organism evidence="2 3">
    <name type="scientific">Kolteria novifilia</name>
    <dbReference type="NCBI Taxonomy" id="2527975"/>
    <lineage>
        <taxon>Bacteria</taxon>
        <taxon>Pseudomonadati</taxon>
        <taxon>Planctomycetota</taxon>
        <taxon>Planctomycetia</taxon>
        <taxon>Kolteriales</taxon>
        <taxon>Kolteriaceae</taxon>
        <taxon>Kolteria</taxon>
    </lineage>
</organism>
<keyword evidence="1" id="KW-0732">Signal</keyword>
<dbReference type="Proteomes" id="UP000317093">
    <property type="component" value="Chromosome"/>
</dbReference>
<dbReference type="KEGG" id="knv:Pan216_57640"/>
<feature type="chain" id="PRO_5021887622" description="DUF3352 domain-containing protein" evidence="1">
    <location>
        <begin position="31"/>
        <end position="585"/>
    </location>
</feature>
<reference evidence="2 3" key="1">
    <citation type="submission" date="2019-02" db="EMBL/GenBank/DDBJ databases">
        <title>Deep-cultivation of Planctomycetes and their phenomic and genomic characterization uncovers novel biology.</title>
        <authorList>
            <person name="Wiegand S."/>
            <person name="Jogler M."/>
            <person name="Boedeker C."/>
            <person name="Pinto D."/>
            <person name="Vollmers J."/>
            <person name="Rivas-Marin E."/>
            <person name="Kohn T."/>
            <person name="Peeters S.H."/>
            <person name="Heuer A."/>
            <person name="Rast P."/>
            <person name="Oberbeckmann S."/>
            <person name="Bunk B."/>
            <person name="Jeske O."/>
            <person name="Meyerdierks A."/>
            <person name="Storesund J.E."/>
            <person name="Kallscheuer N."/>
            <person name="Luecker S."/>
            <person name="Lage O.M."/>
            <person name="Pohl T."/>
            <person name="Merkel B.J."/>
            <person name="Hornburger P."/>
            <person name="Mueller R.-W."/>
            <person name="Bruemmer F."/>
            <person name="Labrenz M."/>
            <person name="Spormann A.M."/>
            <person name="Op den Camp H."/>
            <person name="Overmann J."/>
            <person name="Amann R."/>
            <person name="Jetten M.S.M."/>
            <person name="Mascher T."/>
            <person name="Medema M.H."/>
            <person name="Devos D.P."/>
            <person name="Kaster A.-K."/>
            <person name="Ovreas L."/>
            <person name="Rohde M."/>
            <person name="Galperin M.Y."/>
            <person name="Jogler C."/>
        </authorList>
    </citation>
    <scope>NUCLEOTIDE SEQUENCE [LARGE SCALE GENOMIC DNA]</scope>
    <source>
        <strain evidence="2 3">Pan216</strain>
    </source>
</reference>
<dbReference type="RefSeq" id="WP_145263374.1">
    <property type="nucleotide sequence ID" value="NZ_CP036279.1"/>
</dbReference>
<name>A0A518BD14_9BACT</name>
<evidence type="ECO:0000313" key="3">
    <source>
        <dbReference type="Proteomes" id="UP000317093"/>
    </source>
</evidence>
<evidence type="ECO:0000313" key="2">
    <source>
        <dbReference type="EMBL" id="QDU64871.1"/>
    </source>
</evidence>
<accession>A0A518BD14</accession>
<gene>
    <name evidence="2" type="ORF">Pan216_57640</name>
</gene>
<keyword evidence="3" id="KW-1185">Reference proteome</keyword>
<evidence type="ECO:0008006" key="4">
    <source>
        <dbReference type="Google" id="ProtNLM"/>
    </source>
</evidence>
<dbReference type="EMBL" id="CP036279">
    <property type="protein sequence ID" value="QDU64871.1"/>
    <property type="molecule type" value="Genomic_DNA"/>
</dbReference>
<feature type="signal peptide" evidence="1">
    <location>
        <begin position="1"/>
        <end position="30"/>
    </location>
</feature>
<sequence precursor="true">MNLIARTSRATKGAVAAALIALSWASVAKAVPFESALPDDCIVYANVPSVSKLKGSFTQTNVWKLWNDPAMARFKAAITAEVGKIFAKVEEQVGVDVPEVLALPSGQMAFALRLDPTDPQKPPFVYFLADVAGNETKVEGLVGRLKTALEGQGLTKQEMGDITIFSKGAPKEREQLCMALRGSVLAFANDPAALKETLQALSEGMRGSLADNARFRQFRSRSGGIGDVEVFVDLAKIISFALQSGGPQAQVISGMLGLNAFQAAGVSGKIAYDDYEFTSQLMVLVQGQSLLLDLFRMPAKPLKPEPWVPASIVTYTSLNWDVDGFYNTLTQLVNGFQPGAMAQVDRALSQLDPQNPISLKNDIIGPLGNRITAISDLTERDNLPVQRFLIAWQLDDAGRFKAFFDRIMGQLGVVAGFQKKTVKGYDVYTFPLGDVLAAQMPPDQAPPVGMLGLTVTKTHFMVATFVEVLDMVLNFDGEAGLAETPGYQRVASKFPAETSIITYSQTEVQQRAVWQMLKSGKFAQVLTQAAQADDDVNEYVGGLIQALNGSNLPEFDAVKKYLSSPTGSYGIMDDKGIYFMQFQLR</sequence>
<proteinExistence type="predicted"/>
<dbReference type="AlphaFoldDB" id="A0A518BD14"/>
<evidence type="ECO:0000256" key="1">
    <source>
        <dbReference type="SAM" id="SignalP"/>
    </source>
</evidence>
<protein>
    <recommendedName>
        <fullName evidence="4">DUF3352 domain-containing protein</fullName>
    </recommendedName>
</protein>